<dbReference type="Gene3D" id="3.40.50.12780">
    <property type="entry name" value="N-terminal domain of ligase-like"/>
    <property type="match status" value="1"/>
</dbReference>
<dbReference type="InterPro" id="IPR042099">
    <property type="entry name" value="ANL_N_sf"/>
</dbReference>
<feature type="domain" description="AMP-binding enzyme C-terminal" evidence="3">
    <location>
        <begin position="412"/>
        <end position="487"/>
    </location>
</feature>
<feature type="domain" description="AMP-dependent synthetase/ligase" evidence="2">
    <location>
        <begin position="15"/>
        <end position="361"/>
    </location>
</feature>
<dbReference type="Gene3D" id="3.30.300.30">
    <property type="match status" value="1"/>
</dbReference>
<organism evidence="4 5">
    <name type="scientific">Nitratireductor thuwali</name>
    <dbReference type="NCBI Taxonomy" id="2267699"/>
    <lineage>
        <taxon>Bacteria</taxon>
        <taxon>Pseudomonadati</taxon>
        <taxon>Pseudomonadota</taxon>
        <taxon>Alphaproteobacteria</taxon>
        <taxon>Hyphomicrobiales</taxon>
        <taxon>Phyllobacteriaceae</taxon>
        <taxon>Nitratireductor</taxon>
    </lineage>
</organism>
<evidence type="ECO:0000256" key="1">
    <source>
        <dbReference type="ARBA" id="ARBA00006432"/>
    </source>
</evidence>
<gene>
    <name evidence="4" type="primary">lcfB_1</name>
    <name evidence="4" type="ORF">NTH_04204</name>
</gene>
<reference evidence="4 5" key="1">
    <citation type="submission" date="2018-07" db="EMBL/GenBank/DDBJ databases">
        <title>Genome sequence of Nitratireductor thuwali#1536.</title>
        <authorList>
            <person name="Michoud G."/>
            <person name="Merlino G."/>
            <person name="Sefrji F.O."/>
            <person name="Daffonchio D."/>
        </authorList>
    </citation>
    <scope>NUCLEOTIDE SEQUENCE [LARGE SCALE GENOMIC DNA]</scope>
    <source>
        <strain evidence="4 5">Nit1536</strain>
        <plasmid evidence="4 5">p1536_1</plasmid>
    </source>
</reference>
<dbReference type="GO" id="GO:0004467">
    <property type="term" value="F:long-chain fatty acid-CoA ligase activity"/>
    <property type="evidence" value="ECO:0007669"/>
    <property type="project" value="UniProtKB-EC"/>
</dbReference>
<comment type="similarity">
    <text evidence="1">Belongs to the ATP-dependent AMP-binding enzyme family.</text>
</comment>
<dbReference type="PANTHER" id="PTHR43201">
    <property type="entry name" value="ACYL-COA SYNTHETASE"/>
    <property type="match status" value="1"/>
</dbReference>
<dbReference type="PROSITE" id="PS00455">
    <property type="entry name" value="AMP_BINDING"/>
    <property type="match status" value="1"/>
</dbReference>
<dbReference type="EC" id="6.2.1.3" evidence="4"/>
<keyword evidence="4" id="KW-0436">Ligase</keyword>
<dbReference type="InterPro" id="IPR000873">
    <property type="entry name" value="AMP-dep_synth/lig_dom"/>
</dbReference>
<dbReference type="NCBIfam" id="NF005702">
    <property type="entry name" value="PRK07514.1"/>
    <property type="match status" value="1"/>
</dbReference>
<dbReference type="EMBL" id="CP030942">
    <property type="protein sequence ID" value="UUP19692.1"/>
    <property type="molecule type" value="Genomic_DNA"/>
</dbReference>
<dbReference type="InterPro" id="IPR045851">
    <property type="entry name" value="AMP-bd_C_sf"/>
</dbReference>
<accession>A0ABY5MSC3</accession>
<keyword evidence="4" id="KW-0614">Plasmid</keyword>
<dbReference type="Proteomes" id="UP001342418">
    <property type="component" value="Plasmid p1536_1"/>
</dbReference>
<dbReference type="InterPro" id="IPR020845">
    <property type="entry name" value="AMP-binding_CS"/>
</dbReference>
<dbReference type="RefSeq" id="WP_338532145.1">
    <property type="nucleotide sequence ID" value="NZ_CP030942.1"/>
</dbReference>
<dbReference type="PANTHER" id="PTHR43201:SF8">
    <property type="entry name" value="ACYL-COA SYNTHETASE FAMILY MEMBER 3"/>
    <property type="match status" value="1"/>
</dbReference>
<dbReference type="Pfam" id="PF13193">
    <property type="entry name" value="AMP-binding_C"/>
    <property type="match status" value="1"/>
</dbReference>
<dbReference type="SUPFAM" id="SSF56801">
    <property type="entry name" value="Acetyl-CoA synthetase-like"/>
    <property type="match status" value="1"/>
</dbReference>
<protein>
    <submittedName>
        <fullName evidence="4">Long-chain-fatty-acid--CoA ligase</fullName>
        <ecNumber evidence="4">6.2.1.3</ecNumber>
    </submittedName>
</protein>
<dbReference type="CDD" id="cd05941">
    <property type="entry name" value="MCS"/>
    <property type="match status" value="1"/>
</dbReference>
<evidence type="ECO:0000313" key="5">
    <source>
        <dbReference type="Proteomes" id="UP001342418"/>
    </source>
</evidence>
<evidence type="ECO:0000259" key="3">
    <source>
        <dbReference type="Pfam" id="PF13193"/>
    </source>
</evidence>
<evidence type="ECO:0000313" key="4">
    <source>
        <dbReference type="EMBL" id="UUP19692.1"/>
    </source>
</evidence>
<sequence>MSNHMFDAIRDAADPGTTFIETLDGRVWTYGDMLAFSGRLAATLEKLSVEPGDRVAVQVEKSPEALMLYLACLRAGAVYLPLNTGYTTAELDYFIGDAAPRLIVSTPAAADGIRAIAAKHGARVETLDDKGGGTLLQRARGEGAHFGDAPRGPDDLAAILYTSGTTGRSKGAMLTHDNLLSNALTLRDYWRFTETDRLIHALPIFHTHGLFVASNVILLSGASMHFLPKFDADEVLRLMPKATALMGVPTFYVRLLQHAGLNREAASGMRLFVSGSAPLLAETHKRFRERTGHAILERYGMTETNMNTSNPYDGERVAGTVGFPLPGVSLRITDPETGSPLGTEETGMIEVKGPNVFKGYWRMPEKTEAEFRPDGYFITGDLGKIDADGYVHIVGRGKDLVISGGYNIYPKEVETEIDLLTGVVESAVIGVPHPDFGEGVTAIVVRKPEAGIDENTVLGGLKDRLARYKQPKRVIFVDDLPRNTMGKMQKNVLRETYKSLYGNG</sequence>
<keyword evidence="5" id="KW-1185">Reference proteome</keyword>
<dbReference type="Pfam" id="PF00501">
    <property type="entry name" value="AMP-binding"/>
    <property type="match status" value="1"/>
</dbReference>
<name>A0ABY5MSC3_9HYPH</name>
<proteinExistence type="inferred from homology"/>
<geneLocation type="plasmid" evidence="4 5">
    <name>p1536_1</name>
</geneLocation>
<evidence type="ECO:0000259" key="2">
    <source>
        <dbReference type="Pfam" id="PF00501"/>
    </source>
</evidence>
<dbReference type="InterPro" id="IPR025110">
    <property type="entry name" value="AMP-bd_C"/>
</dbReference>